<name>A0A7W5E4D5_9BACT</name>
<dbReference type="RefSeq" id="WP_184308933.1">
    <property type="nucleotide sequence ID" value="NZ_JACHXU010000029.1"/>
</dbReference>
<dbReference type="PANTHER" id="PTHR42926">
    <property type="match status" value="1"/>
</dbReference>
<dbReference type="InterPro" id="IPR027417">
    <property type="entry name" value="P-loop_NTPase"/>
</dbReference>
<gene>
    <name evidence="2" type="ORF">FHS27_005784</name>
</gene>
<dbReference type="AlphaFoldDB" id="A0A7W5E4D5"/>
<dbReference type="EMBL" id="JACHXU010000029">
    <property type="protein sequence ID" value="MBB3209939.1"/>
    <property type="molecule type" value="Genomic_DNA"/>
</dbReference>
<keyword evidence="3" id="KW-1185">Reference proteome</keyword>
<proteinExistence type="predicted"/>
<dbReference type="InterPro" id="IPR014774">
    <property type="entry name" value="KaiC-like_dom"/>
</dbReference>
<feature type="domain" description="KaiC-like" evidence="1">
    <location>
        <begin position="5"/>
        <end position="123"/>
    </location>
</feature>
<comment type="caution">
    <text evidence="2">The sequence shown here is derived from an EMBL/GenBank/DDBJ whole genome shotgun (WGS) entry which is preliminary data.</text>
</comment>
<dbReference type="Proteomes" id="UP000536179">
    <property type="component" value="Unassembled WGS sequence"/>
</dbReference>
<dbReference type="InterPro" id="IPR051347">
    <property type="entry name" value="Circadian_clock_KaiC-rel"/>
</dbReference>
<sequence length="293" mass="33115">MSKRLKTGIPPLDDMLGGGLLPGKLTVVLGATGIGKTQLGVSFANQGAAQEGERGIFFDLTSRGDSQNHRDYARRLFDWDLAPATINGRVNAEQVWNRDQTRRDVMHLFQDAGRRVTSADMDADEWRLWKSEQIKKLDQAIAFFYGNFVHGVRRAVIDGIEPVDRAAESIQLELFEYVYQQIIRKEHDWLARDLFRVHYRENAEKVAEKAYDHESIGGMLLATSHEVMLDDLITRPIESGDLLSNANTIILMGKMREGNRMGRALYITKHRGSACDESIVPYVIEENGLRLAP</sequence>
<evidence type="ECO:0000313" key="2">
    <source>
        <dbReference type="EMBL" id="MBB3209939.1"/>
    </source>
</evidence>
<dbReference type="Gene3D" id="3.40.50.300">
    <property type="entry name" value="P-loop containing nucleotide triphosphate hydrolases"/>
    <property type="match status" value="1"/>
</dbReference>
<protein>
    <submittedName>
        <fullName evidence="2">KaiC/GvpD/RAD55 family RecA-like ATPase</fullName>
    </submittedName>
</protein>
<dbReference type="Pfam" id="PF06745">
    <property type="entry name" value="ATPase"/>
    <property type="match status" value="1"/>
</dbReference>
<reference evidence="2 3" key="1">
    <citation type="submission" date="2020-08" db="EMBL/GenBank/DDBJ databases">
        <title>Genomic Encyclopedia of Type Strains, Phase III (KMG-III): the genomes of soil and plant-associated and newly described type strains.</title>
        <authorList>
            <person name="Whitman W."/>
        </authorList>
    </citation>
    <scope>NUCLEOTIDE SEQUENCE [LARGE SCALE GENOMIC DNA]</scope>
    <source>
        <strain evidence="2 3">CECT 8075</strain>
    </source>
</reference>
<accession>A0A7W5E4D5</accession>
<dbReference type="SUPFAM" id="SSF52540">
    <property type="entry name" value="P-loop containing nucleoside triphosphate hydrolases"/>
    <property type="match status" value="1"/>
</dbReference>
<organism evidence="2 3">
    <name type="scientific">Aporhodopirellula rubra</name>
    <dbReference type="NCBI Taxonomy" id="980271"/>
    <lineage>
        <taxon>Bacteria</taxon>
        <taxon>Pseudomonadati</taxon>
        <taxon>Planctomycetota</taxon>
        <taxon>Planctomycetia</taxon>
        <taxon>Pirellulales</taxon>
        <taxon>Pirellulaceae</taxon>
        <taxon>Aporhodopirellula</taxon>
    </lineage>
</organism>
<dbReference type="PANTHER" id="PTHR42926:SF1">
    <property type="entry name" value="CIRCADIAN CLOCK OSCILLATOR PROTEIN KAIC 1"/>
    <property type="match status" value="1"/>
</dbReference>
<evidence type="ECO:0000259" key="1">
    <source>
        <dbReference type="Pfam" id="PF06745"/>
    </source>
</evidence>
<evidence type="ECO:0000313" key="3">
    <source>
        <dbReference type="Proteomes" id="UP000536179"/>
    </source>
</evidence>